<feature type="transmembrane region" description="Helical" evidence="1">
    <location>
        <begin position="180"/>
        <end position="203"/>
    </location>
</feature>
<organism evidence="3 4">
    <name type="scientific">Mycena metata</name>
    <dbReference type="NCBI Taxonomy" id="1033252"/>
    <lineage>
        <taxon>Eukaryota</taxon>
        <taxon>Fungi</taxon>
        <taxon>Dikarya</taxon>
        <taxon>Basidiomycota</taxon>
        <taxon>Agaricomycotina</taxon>
        <taxon>Agaricomycetes</taxon>
        <taxon>Agaricomycetidae</taxon>
        <taxon>Agaricales</taxon>
        <taxon>Marasmiineae</taxon>
        <taxon>Mycenaceae</taxon>
        <taxon>Mycena</taxon>
    </lineage>
</organism>
<feature type="transmembrane region" description="Helical" evidence="1">
    <location>
        <begin position="107"/>
        <end position="129"/>
    </location>
</feature>
<dbReference type="EMBL" id="JARKIB010000005">
    <property type="protein sequence ID" value="KAJ7779867.1"/>
    <property type="molecule type" value="Genomic_DNA"/>
</dbReference>
<feature type="domain" description="DUF6534" evidence="2">
    <location>
        <begin position="187"/>
        <end position="272"/>
    </location>
</feature>
<feature type="transmembrane region" description="Helical" evidence="1">
    <location>
        <begin position="66"/>
        <end position="87"/>
    </location>
</feature>
<dbReference type="PANTHER" id="PTHR40465:SF1">
    <property type="entry name" value="DUF6534 DOMAIN-CONTAINING PROTEIN"/>
    <property type="match status" value="1"/>
</dbReference>
<feature type="transmembrane region" description="Helical" evidence="1">
    <location>
        <begin position="249"/>
        <end position="269"/>
    </location>
</feature>
<gene>
    <name evidence="3" type="ORF">B0H16DRAFT_1683143</name>
</gene>
<evidence type="ECO:0000313" key="3">
    <source>
        <dbReference type="EMBL" id="KAJ7779867.1"/>
    </source>
</evidence>
<keyword evidence="1" id="KW-0812">Transmembrane</keyword>
<dbReference type="AlphaFoldDB" id="A0AAD7K9A0"/>
<reference evidence="3" key="1">
    <citation type="submission" date="2023-03" db="EMBL/GenBank/DDBJ databases">
        <title>Massive genome expansion in bonnet fungi (Mycena s.s.) driven by repeated elements and novel gene families across ecological guilds.</title>
        <authorList>
            <consortium name="Lawrence Berkeley National Laboratory"/>
            <person name="Harder C.B."/>
            <person name="Miyauchi S."/>
            <person name="Viragh M."/>
            <person name="Kuo A."/>
            <person name="Thoen E."/>
            <person name="Andreopoulos B."/>
            <person name="Lu D."/>
            <person name="Skrede I."/>
            <person name="Drula E."/>
            <person name="Henrissat B."/>
            <person name="Morin E."/>
            <person name="Kohler A."/>
            <person name="Barry K."/>
            <person name="LaButti K."/>
            <person name="Morin E."/>
            <person name="Salamov A."/>
            <person name="Lipzen A."/>
            <person name="Mereny Z."/>
            <person name="Hegedus B."/>
            <person name="Baldrian P."/>
            <person name="Stursova M."/>
            <person name="Weitz H."/>
            <person name="Taylor A."/>
            <person name="Grigoriev I.V."/>
            <person name="Nagy L.G."/>
            <person name="Martin F."/>
            <person name="Kauserud H."/>
        </authorList>
    </citation>
    <scope>NUCLEOTIDE SEQUENCE</scope>
    <source>
        <strain evidence="3">CBHHK182m</strain>
    </source>
</reference>
<evidence type="ECO:0000313" key="4">
    <source>
        <dbReference type="Proteomes" id="UP001215598"/>
    </source>
</evidence>
<feature type="transmembrane region" description="Helical" evidence="1">
    <location>
        <begin position="141"/>
        <end position="160"/>
    </location>
</feature>
<evidence type="ECO:0000256" key="1">
    <source>
        <dbReference type="SAM" id="Phobius"/>
    </source>
</evidence>
<feature type="transmembrane region" description="Helical" evidence="1">
    <location>
        <begin position="34"/>
        <end position="54"/>
    </location>
</feature>
<accession>A0AAD7K9A0</accession>
<proteinExistence type="predicted"/>
<dbReference type="PANTHER" id="PTHR40465">
    <property type="entry name" value="CHROMOSOME 1, WHOLE GENOME SHOTGUN SEQUENCE"/>
    <property type="match status" value="1"/>
</dbReference>
<sequence length="346" mass="37782">MNSTANSPGFAIVELSVSNYAFCSRAHSDFPQLLAFSMDWALFAVLTVQLYLYYQAFPNDMVFTKVLVYTVYCINLTQVIFVTIDGFNTFGYSFGDPSALISTAFRWLWLVGPIFGGIVACIVQSFYAFRLYRFSGSWIPPSIISFTALGMCGIGIFGGVCGRQSISLGANVQAILVVTTPIYLVGSALIDITIAGCMTYYLIKTDPGFRRTHTLVTRLIRLTIETGAITALVAILILALFFGTPGKTYFVVPTNCISTVYANTLLAVLNSRFQILNGRRDVPTSDISLSMPSNLHSTVGGPVVSNTQEEFSDGSNQAMELKQMNGSAIAVFQHIFKYGGDKRPTT</sequence>
<keyword evidence="4" id="KW-1185">Reference proteome</keyword>
<evidence type="ECO:0000259" key="2">
    <source>
        <dbReference type="Pfam" id="PF20152"/>
    </source>
</evidence>
<name>A0AAD7K9A0_9AGAR</name>
<dbReference type="Proteomes" id="UP001215598">
    <property type="component" value="Unassembled WGS sequence"/>
</dbReference>
<feature type="transmembrane region" description="Helical" evidence="1">
    <location>
        <begin position="224"/>
        <end position="243"/>
    </location>
</feature>
<dbReference type="InterPro" id="IPR045339">
    <property type="entry name" value="DUF6534"/>
</dbReference>
<protein>
    <recommendedName>
        <fullName evidence="2">DUF6534 domain-containing protein</fullName>
    </recommendedName>
</protein>
<dbReference type="Pfam" id="PF20152">
    <property type="entry name" value="DUF6534"/>
    <property type="match status" value="1"/>
</dbReference>
<comment type="caution">
    <text evidence="3">The sequence shown here is derived from an EMBL/GenBank/DDBJ whole genome shotgun (WGS) entry which is preliminary data.</text>
</comment>
<keyword evidence="1" id="KW-1133">Transmembrane helix</keyword>
<keyword evidence="1" id="KW-0472">Membrane</keyword>